<reference evidence="2" key="1">
    <citation type="submission" date="2023-03" db="EMBL/GenBank/DDBJ databases">
        <title>Massive genome expansion in bonnet fungi (Mycena s.s.) driven by repeated elements and novel gene families across ecological guilds.</title>
        <authorList>
            <consortium name="Lawrence Berkeley National Laboratory"/>
            <person name="Harder C.B."/>
            <person name="Miyauchi S."/>
            <person name="Viragh M."/>
            <person name="Kuo A."/>
            <person name="Thoen E."/>
            <person name="Andreopoulos B."/>
            <person name="Lu D."/>
            <person name="Skrede I."/>
            <person name="Drula E."/>
            <person name="Henrissat B."/>
            <person name="Morin E."/>
            <person name="Kohler A."/>
            <person name="Barry K."/>
            <person name="LaButti K."/>
            <person name="Morin E."/>
            <person name="Salamov A."/>
            <person name="Lipzen A."/>
            <person name="Mereny Z."/>
            <person name="Hegedus B."/>
            <person name="Baldrian P."/>
            <person name="Stursova M."/>
            <person name="Weitz H."/>
            <person name="Taylor A."/>
            <person name="Grigoriev I.V."/>
            <person name="Nagy L.G."/>
            <person name="Martin F."/>
            <person name="Kauserud H."/>
        </authorList>
    </citation>
    <scope>NUCLEOTIDE SEQUENCE</scope>
    <source>
        <strain evidence="2">CBHHK173m</strain>
    </source>
</reference>
<gene>
    <name evidence="2" type="ORF">B0H15DRAFT_974491</name>
</gene>
<evidence type="ECO:0000256" key="1">
    <source>
        <dbReference type="SAM" id="MobiDB-lite"/>
    </source>
</evidence>
<dbReference type="EMBL" id="JARJCN010000195">
    <property type="protein sequence ID" value="KAJ7064378.1"/>
    <property type="molecule type" value="Genomic_DNA"/>
</dbReference>
<proteinExistence type="predicted"/>
<evidence type="ECO:0000313" key="2">
    <source>
        <dbReference type="EMBL" id="KAJ7064378.1"/>
    </source>
</evidence>
<accession>A0AAD6XD97</accession>
<name>A0AAD6XD97_9AGAR</name>
<feature type="region of interest" description="Disordered" evidence="1">
    <location>
        <begin position="45"/>
        <end position="64"/>
    </location>
</feature>
<sequence length="230" mass="26084">MSLSPAAPTPAISSSHSYASLKAHMHVDSASIPRRITPALNYERAISSAPSNPQRTAASPNGTFKRPYTAWERAPCATGTSVPVCRDPHADRRSHLRYKHHRRVLSLLPRAYISLDTSNSGPRIPVLPRGQKKRVSVALCPRAESNRRLSKNNTLHREYSYCPTRQKHLRFRPCSRAESNRRLSQWNIQKTLYRVGASAVLDEDFACAWVRRISSIRVIAHILFVFDVHW</sequence>
<dbReference type="AlphaFoldDB" id="A0AAD6XD97"/>
<evidence type="ECO:0000313" key="3">
    <source>
        <dbReference type="Proteomes" id="UP001222325"/>
    </source>
</evidence>
<protein>
    <submittedName>
        <fullName evidence="2">Uncharacterized protein</fullName>
    </submittedName>
</protein>
<comment type="caution">
    <text evidence="2">The sequence shown here is derived from an EMBL/GenBank/DDBJ whole genome shotgun (WGS) entry which is preliminary data.</text>
</comment>
<dbReference type="Proteomes" id="UP001222325">
    <property type="component" value="Unassembled WGS sequence"/>
</dbReference>
<organism evidence="2 3">
    <name type="scientific">Mycena belliarum</name>
    <dbReference type="NCBI Taxonomy" id="1033014"/>
    <lineage>
        <taxon>Eukaryota</taxon>
        <taxon>Fungi</taxon>
        <taxon>Dikarya</taxon>
        <taxon>Basidiomycota</taxon>
        <taxon>Agaricomycotina</taxon>
        <taxon>Agaricomycetes</taxon>
        <taxon>Agaricomycetidae</taxon>
        <taxon>Agaricales</taxon>
        <taxon>Marasmiineae</taxon>
        <taxon>Mycenaceae</taxon>
        <taxon>Mycena</taxon>
    </lineage>
</organism>
<feature type="compositionally biased region" description="Polar residues" evidence="1">
    <location>
        <begin position="48"/>
        <end position="62"/>
    </location>
</feature>
<keyword evidence="3" id="KW-1185">Reference proteome</keyword>